<dbReference type="InterPro" id="IPR036412">
    <property type="entry name" value="HAD-like_sf"/>
</dbReference>
<dbReference type="Gene3D" id="3.40.50.1000">
    <property type="entry name" value="HAD superfamily/HAD-like"/>
    <property type="match status" value="1"/>
</dbReference>
<evidence type="ECO:0000256" key="5">
    <source>
        <dbReference type="ARBA" id="ARBA00022837"/>
    </source>
</evidence>
<accession>A0ABM1ICN3</accession>
<dbReference type="Pfam" id="PF02121">
    <property type="entry name" value="IP_trans"/>
    <property type="match status" value="1"/>
</dbReference>
<evidence type="ECO:0000256" key="6">
    <source>
        <dbReference type="SAM" id="MobiDB-lite"/>
    </source>
</evidence>
<dbReference type="SMART" id="SM00775">
    <property type="entry name" value="LNS2"/>
    <property type="match status" value="1"/>
</dbReference>
<evidence type="ECO:0000256" key="3">
    <source>
        <dbReference type="ARBA" id="ARBA00022481"/>
    </source>
</evidence>
<dbReference type="Proteomes" id="UP000694924">
    <property type="component" value="Unplaced"/>
</dbReference>
<dbReference type="RefSeq" id="XP_015177968.1">
    <property type="nucleotide sequence ID" value="XM_015322482.1"/>
</dbReference>
<dbReference type="GeneID" id="107067200"/>
<evidence type="ECO:0000256" key="1">
    <source>
        <dbReference type="ARBA" id="ARBA00004184"/>
    </source>
</evidence>
<keyword evidence="8" id="KW-1185">Reference proteome</keyword>
<feature type="region of interest" description="Disordered" evidence="6">
    <location>
        <begin position="269"/>
        <end position="376"/>
    </location>
</feature>
<proteinExistence type="inferred from homology"/>
<dbReference type="RefSeq" id="XP_015177969.1">
    <property type="nucleotide sequence ID" value="XM_015322483.1"/>
</dbReference>
<comment type="similarity">
    <text evidence="2">Belongs to the PtdIns transfer protein family. PI transfer class IIA subfamily.</text>
</comment>
<dbReference type="PANTHER" id="PTHR10658:SF81">
    <property type="entry name" value="PROTEIN RETINAL DEGENERATION B"/>
    <property type="match status" value="1"/>
</dbReference>
<evidence type="ECO:0000313" key="10">
    <source>
        <dbReference type="RefSeq" id="XP_015177969.1"/>
    </source>
</evidence>
<dbReference type="RefSeq" id="XP_015177970.1">
    <property type="nucleotide sequence ID" value="XM_015322484.1"/>
</dbReference>
<evidence type="ECO:0000259" key="7">
    <source>
        <dbReference type="PROSITE" id="PS51043"/>
    </source>
</evidence>
<name>A0ABM1ICN3_POLDO</name>
<evidence type="ECO:0000313" key="8">
    <source>
        <dbReference type="Proteomes" id="UP000694924"/>
    </source>
</evidence>
<dbReference type="SMART" id="SM01127">
    <property type="entry name" value="DDHD"/>
    <property type="match status" value="1"/>
</dbReference>
<feature type="compositionally biased region" description="Polar residues" evidence="6">
    <location>
        <begin position="288"/>
        <end position="306"/>
    </location>
</feature>
<sequence length="1289" mass="143753">MLIKEYRIPLPLTVEEYQIAQLYMIAKKSREESRGTGSGVEIIDNVPYTNGPGGNGQYTHKIYHVGSHLPGWFKSLLPKSALIAKEEAWNAYPYTKTRYTSPFVEKFSIEIETYYFPDNGYQENVFKLSGADLRNRVVDLIDIVKDQIDYVKEEDPKLYISEKTGRGPLTDTWLEDYWADVKGKQQPTTSGKSLMCAYKLCRVEFRYWGMQTKLEKFIHDMALRKVMARAHRQAWAWQDEWHGLTMENIREIERQTQLALQQKMGLNESGEEITGDDDQDTNTGNTGMTPQETNVARTLAATLSSIEKNEDLQSPPRIRKPSDIPIINTAVSSEGEISPEDSPTEQPNTNNSPNDDKSEKKSWKKNAANYSPSSAKSMDMQIANWRMESIVRESETSSEEEFFDCQAGFIIPTICKEHFEDNSSLAKWSSLDLLAEEDDGASPVTITNNVEETDTIFSPSFLQPIASERSKRLQIITSTSIDVSCPTSPQHSPTHQSCKTTVLLIVMHAGSVLDANVDLTAKKSDVTTFRGAFESVMRQHYPSMVGHVSIKFVSCPSICTEGLGVLSSLSPYSFDMSPSCMDAPQVTNDTIPIGAIPLLASASSDYEEAVTRVVTNANQIYQEFIKSEEGKGFSGQICFIGDSVGSILAYDALCRSTHYHSRHNSENNILEPNNQGIDNNGTFEDGKHLSAPSPRRRSSGTNDRSHQCKLEFEVGEFFMFGSPLALVMAYRKISSHVDKNSNIPRPMVNQVYNLFHPSDPVAARIEPLISARFSLLPPVNVARYQKYPLGNGQPYHLLETIQSNPQLFADGLNVPNIHMTTPVQHSHLRRLSDISIHSTMSGIIDNIPLQVVSALTQKWWGTKRIDYALYCPEGLANFPTNALPHLFHASYWESSDVIAFILRQLGRFDLPMLGNEEKELSCFRPGQPREKWNKKRTSVKLKNVAANHRANDVIVKEGAAQVLVARFMYSPIDVIALTGEKVDIHIMKDPPVGEWTLLSTEITDKNGRITYRIPDDKVLGYGLYPVKMIVRGDHTSVDFFMAVIPPKTECVVFSIDGSFTASMSVTGKDPKVRAGAVDVVRHWQELGYLIIYITARPDMQQKKVLSWLSQHNFPHGLVSFADGLSTDPLGHKAAYLNNLVQEHGVIIHQAYGSSKDISVYTSINLKPNQIFVIGSTSKKHHALATILQDGYAAHLSMLQVHGGSRPAKGNARMVIPRGQFVLPGQNASLRRRSSFRTAKRAISQSGVGKIFPLERSTSLGPPPPSSSVDNVPHSAPPIKNITTTTDKKL</sequence>
<dbReference type="CDD" id="cd08889">
    <property type="entry name" value="SRPBCC_PITPNM1-2_like"/>
    <property type="match status" value="1"/>
</dbReference>
<protein>
    <submittedName>
        <fullName evidence="9 10">Protein retinal degeneration B isoform X1</fullName>
    </submittedName>
</protein>
<feature type="region of interest" description="Disordered" evidence="6">
    <location>
        <begin position="1252"/>
        <end position="1289"/>
    </location>
</feature>
<evidence type="ECO:0000256" key="2">
    <source>
        <dbReference type="ARBA" id="ARBA00010316"/>
    </source>
</evidence>
<dbReference type="PANTHER" id="PTHR10658">
    <property type="entry name" value="PHOSPHATIDYLINOSITOL TRANSFER PROTEIN"/>
    <property type="match status" value="1"/>
</dbReference>
<keyword evidence="4" id="KW-0597">Phosphoprotein</keyword>
<dbReference type="InterPro" id="IPR023393">
    <property type="entry name" value="START-like_dom_sf"/>
</dbReference>
<dbReference type="InterPro" id="IPR023214">
    <property type="entry name" value="HAD_sf"/>
</dbReference>
<evidence type="ECO:0000313" key="9">
    <source>
        <dbReference type="RefSeq" id="XP_015177968.1"/>
    </source>
</evidence>
<dbReference type="PRINTS" id="PR00391">
    <property type="entry name" value="PITRANSFER"/>
</dbReference>
<organism evidence="8 11">
    <name type="scientific">Polistes dominula</name>
    <name type="common">European paper wasp</name>
    <name type="synonym">Vespa dominula</name>
    <dbReference type="NCBI Taxonomy" id="743375"/>
    <lineage>
        <taxon>Eukaryota</taxon>
        <taxon>Metazoa</taxon>
        <taxon>Ecdysozoa</taxon>
        <taxon>Arthropoda</taxon>
        <taxon>Hexapoda</taxon>
        <taxon>Insecta</taxon>
        <taxon>Pterygota</taxon>
        <taxon>Neoptera</taxon>
        <taxon>Endopterygota</taxon>
        <taxon>Hymenoptera</taxon>
        <taxon>Apocrita</taxon>
        <taxon>Aculeata</taxon>
        <taxon>Vespoidea</taxon>
        <taxon>Vespidae</taxon>
        <taxon>Polistinae</taxon>
        <taxon>Polistini</taxon>
        <taxon>Polistes</taxon>
    </lineage>
</organism>
<dbReference type="InterPro" id="IPR004177">
    <property type="entry name" value="DDHD_dom"/>
</dbReference>
<gene>
    <name evidence="9 10 11" type="primary">LOC107067200</name>
</gene>
<feature type="compositionally biased region" description="Polar residues" evidence="6">
    <location>
        <begin position="1280"/>
        <end position="1289"/>
    </location>
</feature>
<feature type="compositionally biased region" description="Polar residues" evidence="6">
    <location>
        <begin position="666"/>
        <end position="682"/>
    </location>
</feature>
<dbReference type="Gene3D" id="3.30.530.20">
    <property type="match status" value="1"/>
</dbReference>
<dbReference type="InterPro" id="IPR031315">
    <property type="entry name" value="LNS2/PITP"/>
</dbReference>
<feature type="region of interest" description="Disordered" evidence="6">
    <location>
        <begin position="664"/>
        <end position="704"/>
    </location>
</feature>
<dbReference type="Pfam" id="PF24694">
    <property type="entry name" value="LNS2_PITM1-3"/>
    <property type="match status" value="1"/>
</dbReference>
<evidence type="ECO:0000256" key="4">
    <source>
        <dbReference type="ARBA" id="ARBA00022553"/>
    </source>
</evidence>
<feature type="compositionally biased region" description="Polar residues" evidence="6">
    <location>
        <begin position="344"/>
        <end position="353"/>
    </location>
</feature>
<feature type="domain" description="DDHD" evidence="7">
    <location>
        <begin position="710"/>
        <end position="907"/>
    </location>
</feature>
<evidence type="ECO:0000313" key="11">
    <source>
        <dbReference type="RefSeq" id="XP_015177970.1"/>
    </source>
</evidence>
<dbReference type="PROSITE" id="PS51043">
    <property type="entry name" value="DDHD"/>
    <property type="match status" value="1"/>
</dbReference>
<dbReference type="InterPro" id="IPR001666">
    <property type="entry name" value="PI_transfer"/>
</dbReference>
<keyword evidence="3" id="KW-0488">Methylation</keyword>
<reference evidence="9 10" key="1">
    <citation type="submission" date="2025-05" db="UniProtKB">
        <authorList>
            <consortium name="RefSeq"/>
        </authorList>
    </citation>
    <scope>IDENTIFICATION</scope>
    <source>
        <tissue evidence="9 10">Whole body</tissue>
    </source>
</reference>
<dbReference type="Pfam" id="PF24695">
    <property type="entry name" value="PITM1-3"/>
    <property type="match status" value="1"/>
</dbReference>
<dbReference type="SUPFAM" id="SSF55961">
    <property type="entry name" value="Bet v1-like"/>
    <property type="match status" value="1"/>
</dbReference>
<feature type="compositionally biased region" description="Acidic residues" evidence="6">
    <location>
        <begin position="269"/>
        <end position="280"/>
    </location>
</feature>
<dbReference type="SUPFAM" id="SSF56784">
    <property type="entry name" value="HAD-like"/>
    <property type="match status" value="1"/>
</dbReference>
<keyword evidence="5" id="KW-0106">Calcium</keyword>
<dbReference type="Pfam" id="PF02862">
    <property type="entry name" value="DDHD"/>
    <property type="match status" value="2"/>
</dbReference>
<dbReference type="InterPro" id="IPR055261">
    <property type="entry name" value="PI_transfer_N"/>
</dbReference>
<comment type="subcellular location">
    <subcellularLocation>
        <location evidence="1">Endomembrane system</location>
        <topology evidence="1">Peripheral membrane protein</topology>
    </subcellularLocation>
</comment>